<keyword evidence="5" id="KW-0812">Transmembrane</keyword>
<keyword evidence="1 3" id="KW-0807">Transducer</keyword>
<accession>A0A7D5IP83</accession>
<dbReference type="RefSeq" id="WP_176965161.1">
    <property type="nucleotide sequence ID" value="NZ_CP058215.1"/>
</dbReference>
<evidence type="ECO:0000259" key="6">
    <source>
        <dbReference type="PROSITE" id="PS50111"/>
    </source>
</evidence>
<dbReference type="SUPFAM" id="SSF58104">
    <property type="entry name" value="Methyl-accepting chemotaxis protein (MCP) signaling domain"/>
    <property type="match status" value="1"/>
</dbReference>
<gene>
    <name evidence="7" type="ORF">HWN40_07550</name>
</gene>
<feature type="compositionally biased region" description="Basic and acidic residues" evidence="4">
    <location>
        <begin position="694"/>
        <end position="707"/>
    </location>
</feature>
<dbReference type="AlphaFoldDB" id="A0A7D5IP83"/>
<dbReference type="CDD" id="cd12912">
    <property type="entry name" value="PDC2_MCP_like"/>
    <property type="match status" value="1"/>
</dbReference>
<protein>
    <submittedName>
        <fullName evidence="7">Cache 3/Cache 2 fusion domain-containing protein</fullName>
    </submittedName>
</protein>
<dbReference type="OrthoDB" id="8523at2157"/>
<dbReference type="EMBL" id="CP058215">
    <property type="protein sequence ID" value="QLC50105.1"/>
    <property type="molecule type" value="Genomic_DNA"/>
</dbReference>
<dbReference type="PANTHER" id="PTHR32089:SF112">
    <property type="entry name" value="LYSOZYME-LIKE PROTEIN-RELATED"/>
    <property type="match status" value="1"/>
</dbReference>
<dbReference type="PANTHER" id="PTHR32089">
    <property type="entry name" value="METHYL-ACCEPTING CHEMOTAXIS PROTEIN MCPB"/>
    <property type="match status" value="1"/>
</dbReference>
<dbReference type="GO" id="GO:0006935">
    <property type="term" value="P:chemotaxis"/>
    <property type="evidence" value="ECO:0007669"/>
    <property type="project" value="InterPro"/>
</dbReference>
<dbReference type="GO" id="GO:0016020">
    <property type="term" value="C:membrane"/>
    <property type="evidence" value="ECO:0007669"/>
    <property type="project" value="InterPro"/>
</dbReference>
<dbReference type="GO" id="GO:0004888">
    <property type="term" value="F:transmembrane signaling receptor activity"/>
    <property type="evidence" value="ECO:0007669"/>
    <property type="project" value="InterPro"/>
</dbReference>
<keyword evidence="8" id="KW-1185">Reference proteome</keyword>
<dbReference type="PRINTS" id="PR00260">
    <property type="entry name" value="CHEMTRNSDUCR"/>
</dbReference>
<dbReference type="GeneID" id="55821519"/>
<evidence type="ECO:0000256" key="4">
    <source>
        <dbReference type="SAM" id="MobiDB-lite"/>
    </source>
</evidence>
<evidence type="ECO:0000256" key="2">
    <source>
        <dbReference type="ARBA" id="ARBA00029447"/>
    </source>
</evidence>
<organism evidence="7 8">
    <name type="scientific">Methanolobus zinderi</name>
    <dbReference type="NCBI Taxonomy" id="536044"/>
    <lineage>
        <taxon>Archaea</taxon>
        <taxon>Methanobacteriati</taxon>
        <taxon>Methanobacteriota</taxon>
        <taxon>Stenosarchaea group</taxon>
        <taxon>Methanomicrobia</taxon>
        <taxon>Methanosarcinales</taxon>
        <taxon>Methanosarcinaceae</taxon>
        <taxon>Methanolobus</taxon>
    </lineage>
</organism>
<proteinExistence type="inferred from homology"/>
<dbReference type="SMART" id="SM00283">
    <property type="entry name" value="MA"/>
    <property type="match status" value="1"/>
</dbReference>
<dbReference type="GO" id="GO:0007165">
    <property type="term" value="P:signal transduction"/>
    <property type="evidence" value="ECO:0007669"/>
    <property type="project" value="UniProtKB-KW"/>
</dbReference>
<feature type="transmembrane region" description="Helical" evidence="5">
    <location>
        <begin position="299"/>
        <end position="318"/>
    </location>
</feature>
<feature type="region of interest" description="Disordered" evidence="4">
    <location>
        <begin position="685"/>
        <end position="707"/>
    </location>
</feature>
<dbReference type="InterPro" id="IPR004090">
    <property type="entry name" value="Chemotax_Me-accpt_rcpt"/>
</dbReference>
<dbReference type="InterPro" id="IPR004089">
    <property type="entry name" value="MCPsignal_dom"/>
</dbReference>
<feature type="domain" description="Methyl-accepting transducer" evidence="6">
    <location>
        <begin position="395"/>
        <end position="631"/>
    </location>
</feature>
<dbReference type="Gene3D" id="1.10.287.950">
    <property type="entry name" value="Methyl-accepting chemotaxis protein"/>
    <property type="match status" value="1"/>
</dbReference>
<dbReference type="InterPro" id="IPR033462">
    <property type="entry name" value="Cache_3-Cache_2"/>
</dbReference>
<dbReference type="Gene3D" id="3.30.450.20">
    <property type="entry name" value="PAS domain"/>
    <property type="match status" value="1"/>
</dbReference>
<dbReference type="PROSITE" id="PS50111">
    <property type="entry name" value="CHEMOTAXIS_TRANSDUC_2"/>
    <property type="match status" value="1"/>
</dbReference>
<dbReference type="Pfam" id="PF00015">
    <property type="entry name" value="MCPsignal"/>
    <property type="match status" value="1"/>
</dbReference>
<evidence type="ECO:0000313" key="7">
    <source>
        <dbReference type="EMBL" id="QLC50105.1"/>
    </source>
</evidence>
<keyword evidence="5" id="KW-1133">Transmembrane helix</keyword>
<dbReference type="Pfam" id="PF17201">
    <property type="entry name" value="Cache_3-Cache_2"/>
    <property type="match status" value="1"/>
</dbReference>
<feature type="transmembrane region" description="Helical" evidence="5">
    <location>
        <begin position="12"/>
        <end position="32"/>
    </location>
</feature>
<dbReference type="Proteomes" id="UP000509594">
    <property type="component" value="Chromosome"/>
</dbReference>
<sequence>MNLKNIPISRQIIALALILVIVPVTLVGFYAYNQTSDAIQTQLNERLDEQVRMEEDYVDAVFSVAQQNLQTYLKTAKAEFYSSANPEIVDGEMIVGDTILNNDNKLVDQIESKIDGSVSVFQVKDSSAVRISTTTRNDDGSRAIGTAVSREVYNKVVRDGQTYTGRADVLGDWYMTAYEPIRNSNGKIIGILGIGVPEEKYKSQIKEQMETITFGETGYMYVINSEGDLIIHPTREGDNLYENDFVKEMTANKEGDIIYEWEGRDKMMSYTYYEPKDWIIASGTYVDEFEAASVAIRNGIITAVMIFIVLGAAFALLISRSISGGIQKIVDDFDNISSDALEGKINTRASTDVGVDFTAIPRGLNGILDTLTDIISMVSKNANDVAATAQEISSSIEEATAASNQISLTVGEISQGAQDQSAKTEEVAHAMTDMTGNVQDIAANAQQAAETATTTSELIDNVGNESEDMLKQMDEIKAATDHSASAITELEAKSRQIGEIVSLITNIADQTNLLALNAAIEAARAGEHGRGFAVVADEVRKLAEDSGNAAQEIAQLIHEIQDGTRDAVESMESGTETVGSGVNALNSTVQAVQTIVAESSKVADMAQNIAAAAQEQSASIEEITSSMDEVAAISEEAAAGTEEASAGVEQQTASMNELADSAHELASMAAAMQQMISKYTLSEQPATFQEDEIPVSRKKEAEREILA</sequence>
<dbReference type="SUPFAM" id="SSF103190">
    <property type="entry name" value="Sensory domain-like"/>
    <property type="match status" value="1"/>
</dbReference>
<comment type="similarity">
    <text evidence="2">Belongs to the methyl-accepting chemotaxis (MCP) protein family.</text>
</comment>
<evidence type="ECO:0000256" key="5">
    <source>
        <dbReference type="SAM" id="Phobius"/>
    </source>
</evidence>
<dbReference type="KEGG" id="mzi:HWN40_07550"/>
<reference evidence="7 8" key="1">
    <citation type="submission" date="2020-06" db="EMBL/GenBank/DDBJ databases">
        <title>Methanolobus halotolerans sp. nov., isolated from a saline lake Tus in Siberia.</title>
        <authorList>
            <person name="Shen Y."/>
            <person name="Chen S.-C."/>
            <person name="Lai M.-C."/>
            <person name="Huang H.-H."/>
            <person name="Chiu H.-H."/>
            <person name="Tang S.-L."/>
            <person name="Rogozin D.Y."/>
            <person name="Degermendzhy A.G."/>
        </authorList>
    </citation>
    <scope>NUCLEOTIDE SEQUENCE [LARGE SCALE GENOMIC DNA]</scope>
    <source>
        <strain evidence="7 8">DSM 21339</strain>
    </source>
</reference>
<dbReference type="Gene3D" id="6.10.340.10">
    <property type="match status" value="1"/>
</dbReference>
<evidence type="ECO:0000256" key="3">
    <source>
        <dbReference type="PROSITE-ProRule" id="PRU00284"/>
    </source>
</evidence>
<dbReference type="InterPro" id="IPR029151">
    <property type="entry name" value="Sensor-like_sf"/>
</dbReference>
<keyword evidence="5" id="KW-0472">Membrane</keyword>
<dbReference type="CDD" id="cd11386">
    <property type="entry name" value="MCP_signal"/>
    <property type="match status" value="1"/>
</dbReference>
<evidence type="ECO:0000313" key="8">
    <source>
        <dbReference type="Proteomes" id="UP000509594"/>
    </source>
</evidence>
<evidence type="ECO:0000256" key="1">
    <source>
        <dbReference type="ARBA" id="ARBA00023224"/>
    </source>
</evidence>
<name>A0A7D5IP83_9EURY</name>